<feature type="chain" id="PRO_5032427712" evidence="2">
    <location>
        <begin position="21"/>
        <end position="119"/>
    </location>
</feature>
<comment type="caution">
    <text evidence="3">The sequence shown here is derived from an EMBL/GenBank/DDBJ whole genome shotgun (WGS) entry which is preliminary data.</text>
</comment>
<dbReference type="AlphaFoldDB" id="A0A839T4N7"/>
<feature type="signal peptide" evidence="2">
    <location>
        <begin position="1"/>
        <end position="20"/>
    </location>
</feature>
<organism evidence="3 4">
    <name type="scientific">Azomonas macrocytogenes</name>
    <name type="common">Azotobacter macrocytogenes</name>
    <dbReference type="NCBI Taxonomy" id="69962"/>
    <lineage>
        <taxon>Bacteria</taxon>
        <taxon>Pseudomonadati</taxon>
        <taxon>Pseudomonadota</taxon>
        <taxon>Gammaproteobacteria</taxon>
        <taxon>Pseudomonadales</taxon>
        <taxon>Pseudomonadaceae</taxon>
        <taxon>Azomonas</taxon>
    </lineage>
</organism>
<reference evidence="3 4" key="1">
    <citation type="submission" date="2020-08" db="EMBL/GenBank/DDBJ databases">
        <title>Genomic Encyclopedia of Type Strains, Phase III (KMG-III): the genomes of soil and plant-associated and newly described type strains.</title>
        <authorList>
            <person name="Whitman W."/>
        </authorList>
    </citation>
    <scope>NUCLEOTIDE SEQUENCE [LARGE SCALE GENOMIC DNA]</scope>
    <source>
        <strain evidence="3 4">CECT 4462</strain>
    </source>
</reference>
<feature type="compositionally biased region" description="Basic and acidic residues" evidence="1">
    <location>
        <begin position="70"/>
        <end position="80"/>
    </location>
</feature>
<evidence type="ECO:0000256" key="2">
    <source>
        <dbReference type="SAM" id="SignalP"/>
    </source>
</evidence>
<proteinExistence type="predicted"/>
<keyword evidence="2" id="KW-0732">Signal</keyword>
<feature type="region of interest" description="Disordered" evidence="1">
    <location>
        <begin position="20"/>
        <end position="119"/>
    </location>
</feature>
<protein>
    <submittedName>
        <fullName evidence="3">Uncharacterized protein</fullName>
    </submittedName>
</protein>
<dbReference type="EMBL" id="JACHXI010000015">
    <property type="protein sequence ID" value="MBB3104402.1"/>
    <property type="molecule type" value="Genomic_DNA"/>
</dbReference>
<dbReference type="Proteomes" id="UP000549250">
    <property type="component" value="Unassembled WGS sequence"/>
</dbReference>
<evidence type="ECO:0000256" key="1">
    <source>
        <dbReference type="SAM" id="MobiDB-lite"/>
    </source>
</evidence>
<gene>
    <name evidence="3" type="ORF">FHR87_002818</name>
</gene>
<sequence length="119" mass="13935">MKIRFIAVVLGILLSGHGVADGRTHHHISSDHSANGRNDLVRSYQYDPRSPYSQHQGSLNRLPPRQLQQHHYDSRRDGHVQRWNKQGYYRDAPPPSFQQRGKGSEFRSQPGHYYRSYQR</sequence>
<accession>A0A839T4N7</accession>
<dbReference type="RefSeq" id="WP_183167275.1">
    <property type="nucleotide sequence ID" value="NZ_JACHXI010000015.1"/>
</dbReference>
<keyword evidence="4" id="KW-1185">Reference proteome</keyword>
<name>A0A839T4N7_AZOMA</name>
<evidence type="ECO:0000313" key="4">
    <source>
        <dbReference type="Proteomes" id="UP000549250"/>
    </source>
</evidence>
<evidence type="ECO:0000313" key="3">
    <source>
        <dbReference type="EMBL" id="MBB3104402.1"/>
    </source>
</evidence>